<dbReference type="CDD" id="cd00590">
    <property type="entry name" value="RRM_SF"/>
    <property type="match status" value="1"/>
</dbReference>
<dbReference type="PANTHER" id="PTHR48034">
    <property type="entry name" value="TRANSFORMER-2 SEX-DETERMINING PROTEIN-RELATED"/>
    <property type="match status" value="1"/>
</dbReference>
<dbReference type="Pfam" id="PF00076">
    <property type="entry name" value="RRM_1"/>
    <property type="match status" value="1"/>
</dbReference>
<dbReference type="InterPro" id="IPR000504">
    <property type="entry name" value="RRM_dom"/>
</dbReference>
<dbReference type="AlphaFoldDB" id="A0A6P6XM99"/>
<keyword evidence="1 2" id="KW-0694">RNA-binding</keyword>
<evidence type="ECO:0000256" key="1">
    <source>
        <dbReference type="ARBA" id="ARBA00022884"/>
    </source>
</evidence>
<sequence length="212" mass="25279">MFSEESQTADIIGQEETNNTDIREHFESLGEIRDIYIPLHYETREPRGFAFVEFLKRESAEAAVKEMDGTTIKDCKIYVHIARHSRKTPDDMRSRRGGYNNRGDDRNGNSRRSNYYNSGFKRQDNGYSRDRGERSRDRIDRSDRSDRSERPERSERPDRGERSGRGRDRNYNRDRSRDFRSRSQPYNSRENNYKGSRYNRYNDGDDDNSKDE</sequence>
<dbReference type="KEGG" id="dpte:113788636"/>
<feature type="compositionally biased region" description="Polar residues" evidence="3">
    <location>
        <begin position="184"/>
        <end position="194"/>
    </location>
</feature>
<proteinExistence type="predicted"/>
<dbReference type="FunCoup" id="A0A6P6XM99">
    <property type="interactions" value="1810"/>
</dbReference>
<dbReference type="SMART" id="SM00360">
    <property type="entry name" value="RRM"/>
    <property type="match status" value="1"/>
</dbReference>
<dbReference type="GO" id="GO:0003723">
    <property type="term" value="F:RNA binding"/>
    <property type="evidence" value="ECO:0007669"/>
    <property type="project" value="UniProtKB-UniRule"/>
</dbReference>
<gene>
    <name evidence="6" type="primary">LOC113788636</name>
</gene>
<dbReference type="OMA" id="RFHDQRD"/>
<reference evidence="6" key="1">
    <citation type="submission" date="2025-08" db="UniProtKB">
        <authorList>
            <consortium name="RefSeq"/>
        </authorList>
    </citation>
    <scope>IDENTIFICATION</scope>
    <source>
        <strain evidence="6">Airmid</strain>
    </source>
</reference>
<dbReference type="SUPFAM" id="SSF54928">
    <property type="entry name" value="RNA-binding domain, RBD"/>
    <property type="match status" value="1"/>
</dbReference>
<dbReference type="InterPro" id="IPR050441">
    <property type="entry name" value="RBM"/>
</dbReference>
<organism evidence="5 6">
    <name type="scientific">Dermatophagoides pteronyssinus</name>
    <name type="common">European house dust mite</name>
    <dbReference type="NCBI Taxonomy" id="6956"/>
    <lineage>
        <taxon>Eukaryota</taxon>
        <taxon>Metazoa</taxon>
        <taxon>Ecdysozoa</taxon>
        <taxon>Arthropoda</taxon>
        <taxon>Chelicerata</taxon>
        <taxon>Arachnida</taxon>
        <taxon>Acari</taxon>
        <taxon>Acariformes</taxon>
        <taxon>Sarcoptiformes</taxon>
        <taxon>Astigmata</taxon>
        <taxon>Psoroptidia</taxon>
        <taxon>Analgoidea</taxon>
        <taxon>Pyroglyphidae</taxon>
        <taxon>Dermatophagoidinae</taxon>
        <taxon>Dermatophagoides</taxon>
    </lineage>
</organism>
<name>A0A6P6XM99_DERPT</name>
<evidence type="ECO:0000256" key="3">
    <source>
        <dbReference type="SAM" id="MobiDB-lite"/>
    </source>
</evidence>
<feature type="region of interest" description="Disordered" evidence="3">
    <location>
        <begin position="85"/>
        <end position="212"/>
    </location>
</feature>
<keyword evidence="5" id="KW-1185">Reference proteome</keyword>
<dbReference type="InterPro" id="IPR035979">
    <property type="entry name" value="RBD_domain_sf"/>
</dbReference>
<feature type="domain" description="RRM" evidence="4">
    <location>
        <begin position="1"/>
        <end position="84"/>
    </location>
</feature>
<evidence type="ECO:0000313" key="5">
    <source>
        <dbReference type="Proteomes" id="UP000515146"/>
    </source>
</evidence>
<dbReference type="RefSeq" id="XP_027193903.1">
    <property type="nucleotide sequence ID" value="XM_027338102.1"/>
</dbReference>
<feature type="compositionally biased region" description="Low complexity" evidence="3">
    <location>
        <begin position="110"/>
        <end position="119"/>
    </location>
</feature>
<dbReference type="Proteomes" id="UP000515146">
    <property type="component" value="Unplaced"/>
</dbReference>
<accession>A0A6P6XM99</accession>
<dbReference type="InterPro" id="IPR012677">
    <property type="entry name" value="Nucleotide-bd_a/b_plait_sf"/>
</dbReference>
<dbReference type="Gene3D" id="3.30.70.330">
    <property type="match status" value="1"/>
</dbReference>
<evidence type="ECO:0000313" key="6">
    <source>
        <dbReference type="RefSeq" id="XP_027193903.1"/>
    </source>
</evidence>
<feature type="compositionally biased region" description="Basic and acidic residues" evidence="3">
    <location>
        <begin position="121"/>
        <end position="181"/>
    </location>
</feature>
<protein>
    <submittedName>
        <fullName evidence="6">Probable splicing factor, arginine/serine-rich 4</fullName>
    </submittedName>
</protein>
<dbReference type="OrthoDB" id="439808at2759"/>
<dbReference type="InParanoid" id="A0A6P6XM99"/>
<evidence type="ECO:0000259" key="4">
    <source>
        <dbReference type="PROSITE" id="PS50102"/>
    </source>
</evidence>
<evidence type="ECO:0000256" key="2">
    <source>
        <dbReference type="PROSITE-ProRule" id="PRU00176"/>
    </source>
</evidence>
<dbReference type="PROSITE" id="PS50102">
    <property type="entry name" value="RRM"/>
    <property type="match status" value="1"/>
</dbReference>